<name>B0MZE1_9BACT</name>
<dbReference type="EMBL" id="ABFK02000020">
    <property type="protein sequence ID" value="EDS02978.1"/>
    <property type="molecule type" value="Genomic_DNA"/>
</dbReference>
<accession>B0MZE1</accession>
<dbReference type="Proteomes" id="UP000005819">
    <property type="component" value="Unassembled WGS sequence"/>
</dbReference>
<reference evidence="1" key="1">
    <citation type="submission" date="2007-10" db="EMBL/GenBank/DDBJ databases">
        <authorList>
            <person name="Fulton L."/>
            <person name="Clifton S."/>
            <person name="Fulton B."/>
            <person name="Xu J."/>
            <person name="Minx P."/>
            <person name="Pepin K.H."/>
            <person name="Johnson M."/>
            <person name="Thiruvilangam P."/>
            <person name="Bhonagiri V."/>
            <person name="Nash W.E."/>
            <person name="Mardis E.R."/>
            <person name="Wilson R.K."/>
        </authorList>
    </citation>
    <scope>NUCLEOTIDE SEQUENCE [LARGE SCALE GENOMIC DNA]</scope>
    <source>
        <strain evidence="1">DSM 17216</strain>
    </source>
</reference>
<dbReference type="AlphaFoldDB" id="B0MZE1"/>
<protein>
    <submittedName>
        <fullName evidence="1">Uncharacterized protein</fullName>
    </submittedName>
</protein>
<keyword evidence="2" id="KW-1185">Reference proteome</keyword>
<sequence length="41" mass="4799">MTEEDRKVIHSLNSGKLKVVHNTPIQAKFFWDYDKNLKPGN</sequence>
<evidence type="ECO:0000313" key="1">
    <source>
        <dbReference type="EMBL" id="EDS02978.1"/>
    </source>
</evidence>
<evidence type="ECO:0000313" key="2">
    <source>
        <dbReference type="Proteomes" id="UP000005819"/>
    </source>
</evidence>
<gene>
    <name evidence="1" type="ORF">ALIPUT_02516</name>
</gene>
<organism evidence="1 2">
    <name type="scientific">Alistipes putredinis DSM 17216</name>
    <dbReference type="NCBI Taxonomy" id="445970"/>
    <lineage>
        <taxon>Bacteria</taxon>
        <taxon>Pseudomonadati</taxon>
        <taxon>Bacteroidota</taxon>
        <taxon>Bacteroidia</taxon>
        <taxon>Bacteroidales</taxon>
        <taxon>Rikenellaceae</taxon>
        <taxon>Alistipes</taxon>
    </lineage>
</organism>
<proteinExistence type="predicted"/>
<reference evidence="1" key="2">
    <citation type="submission" date="2013-09" db="EMBL/GenBank/DDBJ databases">
        <title>Draft genome sequence of Alistipes putredinis (DSM 17216).</title>
        <authorList>
            <person name="Sudarsanam P."/>
            <person name="Ley R."/>
            <person name="Guruge J."/>
            <person name="Turnbaugh P.J."/>
            <person name="Mahowald M."/>
            <person name="Liep D."/>
            <person name="Gordon J."/>
        </authorList>
    </citation>
    <scope>NUCLEOTIDE SEQUENCE</scope>
    <source>
        <strain evidence="1">DSM 17216</strain>
    </source>
</reference>
<comment type="caution">
    <text evidence="1">The sequence shown here is derived from an EMBL/GenBank/DDBJ whole genome shotgun (WGS) entry which is preliminary data.</text>
</comment>
<dbReference type="HOGENOM" id="CLU_3264725_0_0_10"/>